<evidence type="ECO:0000313" key="3">
    <source>
        <dbReference type="Proteomes" id="UP001157974"/>
    </source>
</evidence>
<keyword evidence="3" id="KW-1185">Reference proteome</keyword>
<proteinExistence type="predicted"/>
<name>A0AAV8V0V4_9RHOD</name>
<dbReference type="PANTHER" id="PTHR46438:SF11">
    <property type="entry name" value="LIPASE-RELATED"/>
    <property type="match status" value="1"/>
</dbReference>
<gene>
    <name evidence="2" type="ORF">NDN08_008032</name>
</gene>
<dbReference type="InterPro" id="IPR029058">
    <property type="entry name" value="AB_hydrolase_fold"/>
</dbReference>
<dbReference type="PANTHER" id="PTHR46438">
    <property type="entry name" value="ALPHA/BETA-HYDROLASES SUPERFAMILY PROTEIN"/>
    <property type="match status" value="1"/>
</dbReference>
<dbReference type="Proteomes" id="UP001157974">
    <property type="component" value="Unassembled WGS sequence"/>
</dbReference>
<dbReference type="EMBL" id="JAMWBK010000002">
    <property type="protein sequence ID" value="KAJ8907929.1"/>
    <property type="molecule type" value="Genomic_DNA"/>
</dbReference>
<dbReference type="Pfam" id="PF12697">
    <property type="entry name" value="Abhydrolase_6"/>
    <property type="match status" value="1"/>
</dbReference>
<dbReference type="SUPFAM" id="SSF53474">
    <property type="entry name" value="alpha/beta-Hydrolases"/>
    <property type="match status" value="1"/>
</dbReference>
<evidence type="ECO:0000259" key="1">
    <source>
        <dbReference type="Pfam" id="PF12697"/>
    </source>
</evidence>
<evidence type="ECO:0000313" key="2">
    <source>
        <dbReference type="EMBL" id="KAJ8907929.1"/>
    </source>
</evidence>
<dbReference type="Gene3D" id="3.40.50.1820">
    <property type="entry name" value="alpha/beta hydrolase"/>
    <property type="match status" value="1"/>
</dbReference>
<comment type="caution">
    <text evidence="2">The sequence shown here is derived from an EMBL/GenBank/DDBJ whole genome shotgun (WGS) entry which is preliminary data.</text>
</comment>
<reference evidence="2 3" key="1">
    <citation type="journal article" date="2023" name="Nat. Commun.">
        <title>Origin of minicircular mitochondrial genomes in red algae.</title>
        <authorList>
            <person name="Lee Y."/>
            <person name="Cho C.H."/>
            <person name="Lee Y.M."/>
            <person name="Park S.I."/>
            <person name="Yang J.H."/>
            <person name="West J.A."/>
            <person name="Bhattacharya D."/>
            <person name="Yoon H.S."/>
        </authorList>
    </citation>
    <scope>NUCLEOTIDE SEQUENCE [LARGE SCALE GENOMIC DNA]</scope>
    <source>
        <strain evidence="2 3">CCMP1338</strain>
        <tissue evidence="2">Whole cell</tissue>
    </source>
</reference>
<accession>A0AAV8V0V4</accession>
<protein>
    <recommendedName>
        <fullName evidence="1">AB hydrolase-1 domain-containing protein</fullName>
    </recommendedName>
</protein>
<dbReference type="AlphaFoldDB" id="A0AAV8V0V4"/>
<sequence>MARAAELGEFILACVNLSAANTGDSKYISPPGTGRSAMLSLTSDGSYSMRYITGGTAGSTKPTFILIHGASQRQNAEYWEPHFQLLSSFGQFYALDCFGHGSSTGSPSGEKDVAAIKQLISEQGINDHIVFIARSAGGTKLMRVLQDEEVAAKVDRLILIAPASVGPKTVPATVKGKKVLLFWAEKDPVISEQNADLVASSFDDVTRYTFQGIESHIPEKLAPERFHEQISKFLSQ</sequence>
<dbReference type="InterPro" id="IPR000073">
    <property type="entry name" value="AB_hydrolase_1"/>
</dbReference>
<organism evidence="2 3">
    <name type="scientific">Rhodosorus marinus</name>
    <dbReference type="NCBI Taxonomy" id="101924"/>
    <lineage>
        <taxon>Eukaryota</taxon>
        <taxon>Rhodophyta</taxon>
        <taxon>Stylonematophyceae</taxon>
        <taxon>Stylonematales</taxon>
        <taxon>Stylonemataceae</taxon>
        <taxon>Rhodosorus</taxon>
    </lineage>
</organism>
<feature type="domain" description="AB hydrolase-1" evidence="1">
    <location>
        <begin position="65"/>
        <end position="169"/>
    </location>
</feature>